<evidence type="ECO:0000256" key="2">
    <source>
        <dbReference type="ARBA" id="ARBA00014793"/>
    </source>
</evidence>
<dbReference type="Proteomes" id="UP000195137">
    <property type="component" value="Unassembled WGS sequence"/>
</dbReference>
<feature type="binding site" evidence="7">
    <location>
        <begin position="49"/>
        <end position="56"/>
    </location>
    <ligand>
        <name>ATP</name>
        <dbReference type="ChEBI" id="CHEBI:30616"/>
    </ligand>
</feature>
<keyword evidence="10" id="KW-1185">Reference proteome</keyword>
<dbReference type="HAMAP" id="MF_01508">
    <property type="entry name" value="RfcL"/>
    <property type="match status" value="1"/>
</dbReference>
<proteinExistence type="inferred from homology"/>
<name>A0A1Y3GGF5_9EURY</name>
<sequence length="439" mass="49115">MSKEKWVEKYRPESFEEISGNSKAVKKFVKWAKKWREGTPSKKAVRLVGPPGVGKTTAAYVLAGEFGWEVMEMNASDERAKDIVERLAGTASSSGTLSMGTGGRRLLVIDEADNLHGNADRGGKAAITKIIKGSSQPIVLIANDEYGMSGGMRRNTMKIEFKHPRQGEVVKALQRVQRREGFKAYKNALREIARNADGDVRGAINDLQSIAESKLVGGQDVLRKDDVDLGDRNREENIWKLLNSVFRNDDFSKLLRVKRDLDSDITPDDLLHWVDSNLPKKYDGEDLVGPTRYLGRAAVYLGRVSTSGNYSLWSYASEMSTLGVCVNKPFQSAPQYRGPEMFSMLSKARSVRNKQNSLTRKISDGYFVSEDMAVEMIPYLKLIFSSDEEQAVRIAHRLRLSEDEVGYLGGDPEIADKEIKEVREIDEDEDEAQVSLGDF</sequence>
<dbReference type="SUPFAM" id="SSF52540">
    <property type="entry name" value="P-loop containing nucleoside triphosphate hydrolases"/>
    <property type="match status" value="1"/>
</dbReference>
<evidence type="ECO:0000313" key="9">
    <source>
        <dbReference type="EMBL" id="OUJ19284.1"/>
    </source>
</evidence>
<keyword evidence="4 7" id="KW-0547">Nucleotide-binding</keyword>
<dbReference type="RefSeq" id="WP_086637305.1">
    <property type="nucleotide sequence ID" value="NZ_MRZU01000003.1"/>
</dbReference>
<dbReference type="OrthoDB" id="8658at2157"/>
<dbReference type="PANTHER" id="PTHR23389">
    <property type="entry name" value="CHROMOSOME TRANSMISSION FIDELITY FACTOR 18"/>
    <property type="match status" value="1"/>
</dbReference>
<comment type="subunit">
    <text evidence="7">Heteromultimer composed of small subunits (RfcS) and large subunits (RfcL).</text>
</comment>
<evidence type="ECO:0000256" key="5">
    <source>
        <dbReference type="ARBA" id="ARBA00022840"/>
    </source>
</evidence>
<dbReference type="NCBIfam" id="NF003229">
    <property type="entry name" value="PRK04195.1-5"/>
    <property type="match status" value="1"/>
</dbReference>
<gene>
    <name evidence="7" type="primary">rfcL</name>
    <name evidence="9" type="ORF">AMET1_0939</name>
</gene>
<dbReference type="PANTHER" id="PTHR23389:SF6">
    <property type="entry name" value="REPLICATION FACTOR C SUBUNIT 1"/>
    <property type="match status" value="1"/>
</dbReference>
<dbReference type="InterPro" id="IPR047854">
    <property type="entry name" value="RFC_lid"/>
</dbReference>
<evidence type="ECO:0000256" key="6">
    <source>
        <dbReference type="ARBA" id="ARBA00032141"/>
    </source>
</evidence>
<dbReference type="Gene3D" id="3.40.50.300">
    <property type="entry name" value="P-loop containing nucleotide triphosphate hydrolases"/>
    <property type="match status" value="1"/>
</dbReference>
<keyword evidence="3 7" id="KW-0235">DNA replication</keyword>
<evidence type="ECO:0000256" key="1">
    <source>
        <dbReference type="ARBA" id="ARBA00006878"/>
    </source>
</evidence>
<dbReference type="InterPro" id="IPR023935">
    <property type="entry name" value="Rep_factor-C_lsu"/>
</dbReference>
<dbReference type="Gene3D" id="1.10.8.60">
    <property type="match status" value="1"/>
</dbReference>
<dbReference type="InterPro" id="IPR027417">
    <property type="entry name" value="P-loop_NTPase"/>
</dbReference>
<dbReference type="Pfam" id="PF00004">
    <property type="entry name" value="AAA"/>
    <property type="match status" value="1"/>
</dbReference>
<evidence type="ECO:0000256" key="4">
    <source>
        <dbReference type="ARBA" id="ARBA00022741"/>
    </source>
</evidence>
<dbReference type="SMART" id="SM00382">
    <property type="entry name" value="AAA"/>
    <property type="match status" value="1"/>
</dbReference>
<dbReference type="CDD" id="cd18140">
    <property type="entry name" value="HLD_clamp_RFC"/>
    <property type="match status" value="1"/>
</dbReference>
<accession>A0A1Y3GGF5</accession>
<keyword evidence="5 7" id="KW-0067">ATP-binding</keyword>
<dbReference type="InterPro" id="IPR003959">
    <property type="entry name" value="ATPase_AAA_core"/>
</dbReference>
<dbReference type="CDD" id="cd00009">
    <property type="entry name" value="AAA"/>
    <property type="match status" value="1"/>
</dbReference>
<dbReference type="GO" id="GO:0005524">
    <property type="term" value="F:ATP binding"/>
    <property type="evidence" value="ECO:0007669"/>
    <property type="project" value="UniProtKB-UniRule"/>
</dbReference>
<dbReference type="InterPro" id="IPR003593">
    <property type="entry name" value="AAA+_ATPase"/>
</dbReference>
<protein>
    <recommendedName>
        <fullName evidence="2 7">Replication factor C large subunit</fullName>
        <shortName evidence="7">RFC large subunit</shortName>
    </recommendedName>
    <alternativeName>
        <fullName evidence="6 7">Clamp loader large subunit</fullName>
    </alternativeName>
</protein>
<evidence type="ECO:0000259" key="8">
    <source>
        <dbReference type="SMART" id="SM00382"/>
    </source>
</evidence>
<comment type="function">
    <text evidence="7">Part of the RFC clamp loader complex which loads the PCNA sliding clamp onto DNA.</text>
</comment>
<comment type="caution">
    <text evidence="9">The sequence shown here is derived from an EMBL/GenBank/DDBJ whole genome shotgun (WGS) entry which is preliminary data.</text>
</comment>
<evidence type="ECO:0000256" key="3">
    <source>
        <dbReference type="ARBA" id="ARBA00022705"/>
    </source>
</evidence>
<organism evidence="9 10">
    <name type="scientific">Methanonatronarchaeum thermophilum</name>
    <dbReference type="NCBI Taxonomy" id="1927129"/>
    <lineage>
        <taxon>Archaea</taxon>
        <taxon>Methanobacteriati</taxon>
        <taxon>Methanobacteriota</taxon>
        <taxon>Methanonatronarchaeia</taxon>
        <taxon>Methanonatronarchaeales</taxon>
        <taxon>Methanonatronarchaeaceae</taxon>
        <taxon>Methanonatronarchaeum</taxon>
    </lineage>
</organism>
<dbReference type="GO" id="GO:0003689">
    <property type="term" value="F:DNA clamp loader activity"/>
    <property type="evidence" value="ECO:0007669"/>
    <property type="project" value="UniProtKB-UniRule"/>
</dbReference>
<dbReference type="EMBL" id="MRZU01000003">
    <property type="protein sequence ID" value="OUJ19284.1"/>
    <property type="molecule type" value="Genomic_DNA"/>
</dbReference>
<dbReference type="GO" id="GO:0006260">
    <property type="term" value="P:DNA replication"/>
    <property type="evidence" value="ECO:0007669"/>
    <property type="project" value="UniProtKB-UniRule"/>
</dbReference>
<comment type="similarity">
    <text evidence="1 7">Belongs to the activator 1 small subunits family. RfcL subfamily.</text>
</comment>
<evidence type="ECO:0000313" key="10">
    <source>
        <dbReference type="Proteomes" id="UP000195137"/>
    </source>
</evidence>
<dbReference type="AlphaFoldDB" id="A0A1Y3GGF5"/>
<feature type="domain" description="AAA+ ATPase" evidence="8">
    <location>
        <begin position="41"/>
        <end position="165"/>
    </location>
</feature>
<evidence type="ECO:0000256" key="7">
    <source>
        <dbReference type="HAMAP-Rule" id="MF_01508"/>
    </source>
</evidence>
<reference evidence="9 10" key="1">
    <citation type="submission" date="2016-12" db="EMBL/GenBank/DDBJ databases">
        <title>Discovery of methanogenic haloarchaea.</title>
        <authorList>
            <person name="Sorokin D.Y."/>
            <person name="Makarova K.S."/>
            <person name="Abbas B."/>
            <person name="Ferrer M."/>
            <person name="Golyshin P.N."/>
        </authorList>
    </citation>
    <scope>NUCLEOTIDE SEQUENCE [LARGE SCALE GENOMIC DNA]</scope>
    <source>
        <strain evidence="9">AMET1</strain>
    </source>
</reference>
<dbReference type="GO" id="GO:0016887">
    <property type="term" value="F:ATP hydrolysis activity"/>
    <property type="evidence" value="ECO:0007669"/>
    <property type="project" value="InterPro"/>
</dbReference>